<sequence>MTPESGVWDAGDHPQRKRRKMNADYAGQADETSTWSTEAIHGGTSQRGSLGWDGTGVAFHFRFFFRFEHREAVWGSGRATRQSRGKCFPKHDSELHSSPASTIYGVGQSLRSSSCDRSGRMRMRRGRLRSQEYCARGKITRGWASEEAASIVLIVFYDSHY</sequence>
<evidence type="ECO:0000313" key="2">
    <source>
        <dbReference type="EMBL" id="KAF9510501.1"/>
    </source>
</evidence>
<proteinExistence type="predicted"/>
<name>A0A9P6DPX1_9AGAM</name>
<evidence type="ECO:0000256" key="1">
    <source>
        <dbReference type="SAM" id="MobiDB-lite"/>
    </source>
</evidence>
<dbReference type="EMBL" id="MU129015">
    <property type="protein sequence ID" value="KAF9510501.1"/>
    <property type="molecule type" value="Genomic_DNA"/>
</dbReference>
<accession>A0A9P6DPX1</accession>
<evidence type="ECO:0000313" key="3">
    <source>
        <dbReference type="Proteomes" id="UP000886523"/>
    </source>
</evidence>
<protein>
    <submittedName>
        <fullName evidence="2">Uncharacterized protein</fullName>
    </submittedName>
</protein>
<dbReference type="Proteomes" id="UP000886523">
    <property type="component" value="Unassembled WGS sequence"/>
</dbReference>
<reference evidence="2" key="1">
    <citation type="journal article" date="2020" name="Nat. Commun.">
        <title>Large-scale genome sequencing of mycorrhizal fungi provides insights into the early evolution of symbiotic traits.</title>
        <authorList>
            <person name="Miyauchi S."/>
            <person name="Kiss E."/>
            <person name="Kuo A."/>
            <person name="Drula E."/>
            <person name="Kohler A."/>
            <person name="Sanchez-Garcia M."/>
            <person name="Morin E."/>
            <person name="Andreopoulos B."/>
            <person name="Barry K.W."/>
            <person name="Bonito G."/>
            <person name="Buee M."/>
            <person name="Carver A."/>
            <person name="Chen C."/>
            <person name="Cichocki N."/>
            <person name="Clum A."/>
            <person name="Culley D."/>
            <person name="Crous P.W."/>
            <person name="Fauchery L."/>
            <person name="Girlanda M."/>
            <person name="Hayes R.D."/>
            <person name="Keri Z."/>
            <person name="LaButti K."/>
            <person name="Lipzen A."/>
            <person name="Lombard V."/>
            <person name="Magnuson J."/>
            <person name="Maillard F."/>
            <person name="Murat C."/>
            <person name="Nolan M."/>
            <person name="Ohm R.A."/>
            <person name="Pangilinan J."/>
            <person name="Pereira M.F."/>
            <person name="Perotto S."/>
            <person name="Peter M."/>
            <person name="Pfister S."/>
            <person name="Riley R."/>
            <person name="Sitrit Y."/>
            <person name="Stielow J.B."/>
            <person name="Szollosi G."/>
            <person name="Zifcakova L."/>
            <person name="Stursova M."/>
            <person name="Spatafora J.W."/>
            <person name="Tedersoo L."/>
            <person name="Vaario L.M."/>
            <person name="Yamada A."/>
            <person name="Yan M."/>
            <person name="Wang P."/>
            <person name="Xu J."/>
            <person name="Bruns T."/>
            <person name="Baldrian P."/>
            <person name="Vilgalys R."/>
            <person name="Dunand C."/>
            <person name="Henrissat B."/>
            <person name="Grigoriev I.V."/>
            <person name="Hibbett D."/>
            <person name="Nagy L.G."/>
            <person name="Martin F.M."/>
        </authorList>
    </citation>
    <scope>NUCLEOTIDE SEQUENCE</scope>
    <source>
        <strain evidence="2">UP504</strain>
    </source>
</reference>
<comment type="caution">
    <text evidence="2">The sequence shown here is derived from an EMBL/GenBank/DDBJ whole genome shotgun (WGS) entry which is preliminary data.</text>
</comment>
<dbReference type="AlphaFoldDB" id="A0A9P6DPX1"/>
<gene>
    <name evidence="2" type="ORF">BS47DRAFT_63484</name>
</gene>
<keyword evidence="3" id="KW-1185">Reference proteome</keyword>
<feature type="region of interest" description="Disordered" evidence="1">
    <location>
        <begin position="1"/>
        <end position="34"/>
    </location>
</feature>
<organism evidence="2 3">
    <name type="scientific">Hydnum rufescens UP504</name>
    <dbReference type="NCBI Taxonomy" id="1448309"/>
    <lineage>
        <taxon>Eukaryota</taxon>
        <taxon>Fungi</taxon>
        <taxon>Dikarya</taxon>
        <taxon>Basidiomycota</taxon>
        <taxon>Agaricomycotina</taxon>
        <taxon>Agaricomycetes</taxon>
        <taxon>Cantharellales</taxon>
        <taxon>Hydnaceae</taxon>
        <taxon>Hydnum</taxon>
    </lineage>
</organism>